<evidence type="ECO:0000313" key="2">
    <source>
        <dbReference type="Proteomes" id="UP000183063"/>
    </source>
</evidence>
<sequence length="54" mass="6338">MPAERLKMRRVREILRYRFEEGLGHKSIAVRVGAAPSTVRETLCWKRLFIKLPA</sequence>
<name>A0A1K0KEP1_9HYPH</name>
<evidence type="ECO:0000313" key="1">
    <source>
        <dbReference type="EMBL" id="SEI22273.1"/>
    </source>
</evidence>
<gene>
    <name evidence="1" type="ORF">RTCCBAU85039_6828</name>
</gene>
<dbReference type="AlphaFoldDB" id="A0A1K0KEP1"/>
<accession>A0A1K0KEP1</accession>
<proteinExistence type="predicted"/>
<dbReference type="EMBL" id="FNXB01000118">
    <property type="protein sequence ID" value="SEI22273.1"/>
    <property type="molecule type" value="Genomic_DNA"/>
</dbReference>
<reference evidence="2" key="1">
    <citation type="submission" date="2016-10" db="EMBL/GenBank/DDBJ databases">
        <authorList>
            <person name="Wibberg D."/>
        </authorList>
    </citation>
    <scope>NUCLEOTIDE SEQUENCE [LARGE SCALE GENOMIC DNA]</scope>
</reference>
<evidence type="ECO:0008006" key="3">
    <source>
        <dbReference type="Google" id="ProtNLM"/>
    </source>
</evidence>
<dbReference type="InterPro" id="IPR013324">
    <property type="entry name" value="RNA_pol_sigma_r3/r4-like"/>
</dbReference>
<organism evidence="1 2">
    <name type="scientific">Rhizobium tibeticum</name>
    <dbReference type="NCBI Taxonomy" id="501024"/>
    <lineage>
        <taxon>Bacteria</taxon>
        <taxon>Pseudomonadati</taxon>
        <taxon>Pseudomonadota</taxon>
        <taxon>Alphaproteobacteria</taxon>
        <taxon>Hyphomicrobiales</taxon>
        <taxon>Rhizobiaceae</taxon>
        <taxon>Rhizobium/Agrobacterium group</taxon>
        <taxon>Rhizobium</taxon>
    </lineage>
</organism>
<dbReference type="STRING" id="501024.RTCCBAU85039_6828"/>
<protein>
    <recommendedName>
        <fullName evidence="3">Transposase</fullName>
    </recommendedName>
</protein>
<dbReference type="SUPFAM" id="SSF88659">
    <property type="entry name" value="Sigma3 and sigma4 domains of RNA polymerase sigma factors"/>
    <property type="match status" value="1"/>
</dbReference>
<dbReference type="Proteomes" id="UP000183063">
    <property type="component" value="Unassembled WGS sequence"/>
</dbReference>